<proteinExistence type="predicted"/>
<dbReference type="PROSITE" id="PS50863">
    <property type="entry name" value="B3"/>
    <property type="match status" value="1"/>
</dbReference>
<evidence type="ECO:0000256" key="3">
    <source>
        <dbReference type="ARBA" id="ARBA00023125"/>
    </source>
</evidence>
<reference evidence="8 9" key="1">
    <citation type="submission" date="2024-01" db="EMBL/GenBank/DDBJ databases">
        <authorList>
            <person name="Waweru B."/>
        </authorList>
    </citation>
    <scope>NUCLEOTIDE SEQUENCE [LARGE SCALE GENOMIC DNA]</scope>
</reference>
<dbReference type="GO" id="GO:0005634">
    <property type="term" value="C:nucleus"/>
    <property type="evidence" value="ECO:0007669"/>
    <property type="project" value="UniProtKB-SubCell"/>
</dbReference>
<evidence type="ECO:0000256" key="5">
    <source>
        <dbReference type="ARBA" id="ARBA00023242"/>
    </source>
</evidence>
<dbReference type="PANTHER" id="PTHR31391:SF101">
    <property type="entry name" value="B3 DOMAIN-CONTAINING PROTEIN OS01G0234100"/>
    <property type="match status" value="1"/>
</dbReference>
<dbReference type="AlphaFoldDB" id="A0AAV1SAL7"/>
<evidence type="ECO:0000256" key="4">
    <source>
        <dbReference type="ARBA" id="ARBA00023163"/>
    </source>
</evidence>
<protein>
    <recommendedName>
        <fullName evidence="7">TF-B3 domain-containing protein</fullName>
    </recommendedName>
</protein>
<dbReference type="Pfam" id="PF02362">
    <property type="entry name" value="B3"/>
    <property type="match status" value="1"/>
</dbReference>
<keyword evidence="6" id="KW-0175">Coiled coil</keyword>
<keyword evidence="2" id="KW-0805">Transcription regulation</keyword>
<name>A0AAV1SAL7_9ROSI</name>
<feature type="coiled-coil region" evidence="6">
    <location>
        <begin position="379"/>
        <end position="427"/>
    </location>
</feature>
<dbReference type="InterPro" id="IPR015300">
    <property type="entry name" value="DNA-bd_pseudobarrel_sf"/>
</dbReference>
<evidence type="ECO:0000313" key="9">
    <source>
        <dbReference type="Proteomes" id="UP001314170"/>
    </source>
</evidence>
<dbReference type="SUPFAM" id="SSF101936">
    <property type="entry name" value="DNA-binding pseudobarrel domain"/>
    <property type="match status" value="1"/>
</dbReference>
<sequence>MARKSVTIRVLINVTVTREQKPDLVAQNISVKSESHKRKRSTVQDLYDNADVKSAIMKRVEEIIANLAPRFPSMIKCMLPSHVSGGFWLGLIKEFCKDHLPKEDAKIVLEDGSGESFETIYLAQKLGLSGGWKKFAVVHKLSEGDVVVFNLVKPTKFKVYIVRANGSEEADGAISLLERRACARQMNCTNDTVDIKNPSKISKEMDDQDPNHLLLNNSEEEIEKKRMVTYAANLGPELDPSEDEIDRGFKMTDGIRLSESVNIGFEEVKSFEDFDIIVNGLVINSELSKHLQNKYYELCCGQKSFLHDHILEGLNCKLVAGIIVQTISIADALRDPNFATFQDNFATWEEILKSFQSLGMNVGFLLARLEWLMGESSWYKKAKRERASVEEEMRTLKAKLLEAKKTRNKLDVEIQMLEQSAENLELKF</sequence>
<keyword evidence="3" id="KW-0238">DNA-binding</keyword>
<evidence type="ECO:0000256" key="6">
    <source>
        <dbReference type="SAM" id="Coils"/>
    </source>
</evidence>
<keyword evidence="4" id="KW-0804">Transcription</keyword>
<dbReference type="GO" id="GO:0003677">
    <property type="term" value="F:DNA binding"/>
    <property type="evidence" value="ECO:0007669"/>
    <property type="project" value="UniProtKB-KW"/>
</dbReference>
<gene>
    <name evidence="8" type="ORF">DCAF_LOCUS20692</name>
</gene>
<evidence type="ECO:0000256" key="2">
    <source>
        <dbReference type="ARBA" id="ARBA00023015"/>
    </source>
</evidence>
<comment type="caution">
    <text evidence="8">The sequence shown here is derived from an EMBL/GenBank/DDBJ whole genome shotgun (WGS) entry which is preliminary data.</text>
</comment>
<dbReference type="Gene3D" id="2.40.330.10">
    <property type="entry name" value="DNA-binding pseudobarrel domain"/>
    <property type="match status" value="1"/>
</dbReference>
<evidence type="ECO:0000259" key="7">
    <source>
        <dbReference type="PROSITE" id="PS50863"/>
    </source>
</evidence>
<comment type="subcellular location">
    <subcellularLocation>
        <location evidence="1">Nucleus</location>
    </subcellularLocation>
</comment>
<dbReference type="InterPro" id="IPR044837">
    <property type="entry name" value="REM16-like"/>
</dbReference>
<keyword evidence="5" id="KW-0539">Nucleus</keyword>
<evidence type="ECO:0000313" key="8">
    <source>
        <dbReference type="EMBL" id="CAK7348000.1"/>
    </source>
</evidence>
<feature type="domain" description="TF-B3" evidence="7">
    <location>
        <begin position="74"/>
        <end position="165"/>
    </location>
</feature>
<accession>A0AAV1SAL7</accession>
<evidence type="ECO:0000256" key="1">
    <source>
        <dbReference type="ARBA" id="ARBA00004123"/>
    </source>
</evidence>
<dbReference type="CDD" id="cd10017">
    <property type="entry name" value="B3_DNA"/>
    <property type="match status" value="1"/>
</dbReference>
<keyword evidence="9" id="KW-1185">Reference proteome</keyword>
<dbReference type="EMBL" id="CAWUPB010001173">
    <property type="protein sequence ID" value="CAK7348000.1"/>
    <property type="molecule type" value="Genomic_DNA"/>
</dbReference>
<dbReference type="SMART" id="SM01019">
    <property type="entry name" value="B3"/>
    <property type="match status" value="1"/>
</dbReference>
<dbReference type="InterPro" id="IPR003340">
    <property type="entry name" value="B3_DNA-bd"/>
</dbReference>
<dbReference type="Proteomes" id="UP001314170">
    <property type="component" value="Unassembled WGS sequence"/>
</dbReference>
<organism evidence="8 9">
    <name type="scientific">Dovyalis caffra</name>
    <dbReference type="NCBI Taxonomy" id="77055"/>
    <lineage>
        <taxon>Eukaryota</taxon>
        <taxon>Viridiplantae</taxon>
        <taxon>Streptophyta</taxon>
        <taxon>Embryophyta</taxon>
        <taxon>Tracheophyta</taxon>
        <taxon>Spermatophyta</taxon>
        <taxon>Magnoliopsida</taxon>
        <taxon>eudicotyledons</taxon>
        <taxon>Gunneridae</taxon>
        <taxon>Pentapetalae</taxon>
        <taxon>rosids</taxon>
        <taxon>fabids</taxon>
        <taxon>Malpighiales</taxon>
        <taxon>Salicaceae</taxon>
        <taxon>Flacourtieae</taxon>
        <taxon>Dovyalis</taxon>
    </lineage>
</organism>
<dbReference type="PANTHER" id="PTHR31391">
    <property type="entry name" value="B3 DOMAIN-CONTAINING PROTEIN OS11G0197600-RELATED"/>
    <property type="match status" value="1"/>
</dbReference>